<keyword evidence="3" id="KW-0238">DNA-binding</keyword>
<dbReference type="Gene3D" id="3.40.190.10">
    <property type="entry name" value="Periplasmic binding protein-like II"/>
    <property type="match status" value="2"/>
</dbReference>
<keyword evidence="2" id="KW-0805">Transcription regulation</keyword>
<dbReference type="PANTHER" id="PTHR30118">
    <property type="entry name" value="HTH-TYPE TRANSCRIPTIONAL REGULATOR LEUO-RELATED"/>
    <property type="match status" value="1"/>
</dbReference>
<evidence type="ECO:0000256" key="3">
    <source>
        <dbReference type="ARBA" id="ARBA00023125"/>
    </source>
</evidence>
<dbReference type="InterPro" id="IPR050389">
    <property type="entry name" value="LysR-type_TF"/>
</dbReference>
<dbReference type="RefSeq" id="WP_028689554.1">
    <property type="nucleotide sequence ID" value="NZ_BQIL01000002.1"/>
</dbReference>
<dbReference type="CDD" id="cd08460">
    <property type="entry name" value="PBP2_DntR_like_1"/>
    <property type="match status" value="1"/>
</dbReference>
<evidence type="ECO:0000313" key="6">
    <source>
        <dbReference type="EMBL" id="MBA6064781.1"/>
    </source>
</evidence>
<comment type="similarity">
    <text evidence="1">Belongs to the LysR transcriptional regulatory family.</text>
</comment>
<gene>
    <name evidence="6" type="ORF">H4C75_08380</name>
    <name evidence="7" type="ORF">K5H97_24670</name>
</gene>
<evidence type="ECO:0000313" key="9">
    <source>
        <dbReference type="Proteomes" id="UP000825591"/>
    </source>
</evidence>
<dbReference type="InterPro" id="IPR000847">
    <property type="entry name" value="LysR_HTH_N"/>
</dbReference>
<name>A0A7W2JTD3_9PSED</name>
<dbReference type="Proteomes" id="UP000825591">
    <property type="component" value="Chromosome"/>
</dbReference>
<evidence type="ECO:0000259" key="5">
    <source>
        <dbReference type="PROSITE" id="PS50931"/>
    </source>
</evidence>
<feature type="domain" description="HTH lysR-type" evidence="5">
    <location>
        <begin position="4"/>
        <end position="61"/>
    </location>
</feature>
<dbReference type="InterPro" id="IPR036388">
    <property type="entry name" value="WH-like_DNA-bd_sf"/>
</dbReference>
<dbReference type="Proteomes" id="UP000541770">
    <property type="component" value="Unassembled WGS sequence"/>
</dbReference>
<dbReference type="Pfam" id="PF00126">
    <property type="entry name" value="HTH_1"/>
    <property type="match status" value="1"/>
</dbReference>
<evidence type="ECO:0000313" key="8">
    <source>
        <dbReference type="Proteomes" id="UP000541770"/>
    </source>
</evidence>
<accession>A0A7W2JTD3</accession>
<evidence type="ECO:0000256" key="1">
    <source>
        <dbReference type="ARBA" id="ARBA00009437"/>
    </source>
</evidence>
<reference evidence="6 8" key="1">
    <citation type="submission" date="2020-07" db="EMBL/GenBank/DDBJ databases">
        <title>Diversity of carbapenemase encoding genes among Pseudomonas putida group clinical isolates in a tertiary Brazilian hospital.</title>
        <authorList>
            <person name="Alberto-Lei F."/>
            <person name="Nodari C.S."/>
            <person name="Streling A.P."/>
            <person name="Paulino J.T."/>
            <person name="Bessa-Neto F.O."/>
            <person name="Cayo R."/>
            <person name="Gales A.C."/>
        </authorList>
    </citation>
    <scope>NUCLEOTIDE SEQUENCE [LARGE SCALE GENOMIC DNA]</scope>
    <source>
        <strain evidence="6 8">14802</strain>
    </source>
</reference>
<dbReference type="GO" id="GO:0003677">
    <property type="term" value="F:DNA binding"/>
    <property type="evidence" value="ECO:0007669"/>
    <property type="project" value="UniProtKB-KW"/>
</dbReference>
<dbReference type="EMBL" id="JACGDE010000004">
    <property type="protein sequence ID" value="MBA6064781.1"/>
    <property type="molecule type" value="Genomic_DNA"/>
</dbReference>
<evidence type="ECO:0000256" key="4">
    <source>
        <dbReference type="ARBA" id="ARBA00023163"/>
    </source>
</evidence>
<dbReference type="PANTHER" id="PTHR30118:SF15">
    <property type="entry name" value="TRANSCRIPTIONAL REGULATORY PROTEIN"/>
    <property type="match status" value="1"/>
</dbReference>
<sequence>MQLPDMNLLVALDALLDEGSVVGAAQRMNLSPAAMSRTLGRIREAMGDPILVRAGRGLVPTPRALALRDQVRALVEQAGLVFRSGDEVDLPNLDRAFNIRTNDLFIALYGARLLHMMLEQAPNTVLRFVPEHQGDDDLVLRHGQIDLVVSSSIDMGPEIKVQSLFDTWFVGLARADHPIFDAEITPERFARYPQISVSRRGRANGPIDVELGTHGVQRRVALITPSFHSAMFSLPESDLILPMPANILGSVTKFGLPLRSFEIPVPLERVRVMQAWHPRFDNDPAHRWLRQTMRACCAGEPTPASNPARSL</sequence>
<dbReference type="EMBL" id="CP081966">
    <property type="protein sequence ID" value="QZP25959.1"/>
    <property type="molecule type" value="Genomic_DNA"/>
</dbReference>
<dbReference type="SUPFAM" id="SSF46785">
    <property type="entry name" value="Winged helix' DNA-binding domain"/>
    <property type="match status" value="1"/>
</dbReference>
<evidence type="ECO:0000313" key="7">
    <source>
        <dbReference type="EMBL" id="QZP25959.1"/>
    </source>
</evidence>
<keyword evidence="4" id="KW-0804">Transcription</keyword>
<reference evidence="7 9" key="2">
    <citation type="submission" date="2021-08" db="EMBL/GenBank/DDBJ databases">
        <title>Bactericidal Effect of Pseudomonas oryziphila sp. nov., a novel Pseudomonas Species Against Xanthomonas oryzae Reduces Disease Severity of Bacterial Leaf Streak of Rice.</title>
        <authorList>
            <person name="Yang R."/>
            <person name="Li S."/>
            <person name="Li Y."/>
            <person name="Yan Y."/>
            <person name="Fang Y."/>
            <person name="Zou L."/>
            <person name="Chen G."/>
        </authorList>
    </citation>
    <scope>NUCLEOTIDE SEQUENCE [LARGE SCALE GENOMIC DNA]</scope>
    <source>
        <strain evidence="7 9">DSM 17497</strain>
    </source>
</reference>
<evidence type="ECO:0000256" key="2">
    <source>
        <dbReference type="ARBA" id="ARBA00023015"/>
    </source>
</evidence>
<dbReference type="SUPFAM" id="SSF53850">
    <property type="entry name" value="Periplasmic binding protein-like II"/>
    <property type="match status" value="1"/>
</dbReference>
<dbReference type="Gene3D" id="1.10.10.10">
    <property type="entry name" value="Winged helix-like DNA-binding domain superfamily/Winged helix DNA-binding domain"/>
    <property type="match status" value="1"/>
</dbReference>
<keyword evidence="9" id="KW-1185">Reference proteome</keyword>
<dbReference type="GO" id="GO:0003700">
    <property type="term" value="F:DNA-binding transcription factor activity"/>
    <property type="evidence" value="ECO:0007669"/>
    <property type="project" value="InterPro"/>
</dbReference>
<proteinExistence type="inferred from homology"/>
<organism evidence="6 8">
    <name type="scientific">Pseudomonas mosselii</name>
    <dbReference type="NCBI Taxonomy" id="78327"/>
    <lineage>
        <taxon>Bacteria</taxon>
        <taxon>Pseudomonadati</taxon>
        <taxon>Pseudomonadota</taxon>
        <taxon>Gammaproteobacteria</taxon>
        <taxon>Pseudomonadales</taxon>
        <taxon>Pseudomonadaceae</taxon>
        <taxon>Pseudomonas</taxon>
    </lineage>
</organism>
<dbReference type="PROSITE" id="PS50931">
    <property type="entry name" value="HTH_LYSR"/>
    <property type="match status" value="1"/>
</dbReference>
<dbReference type="InterPro" id="IPR005119">
    <property type="entry name" value="LysR_subst-bd"/>
</dbReference>
<dbReference type="Pfam" id="PF03466">
    <property type="entry name" value="LysR_substrate"/>
    <property type="match status" value="1"/>
</dbReference>
<dbReference type="InterPro" id="IPR036390">
    <property type="entry name" value="WH_DNA-bd_sf"/>
</dbReference>
<dbReference type="AlphaFoldDB" id="A0A7W2JTD3"/>
<protein>
    <submittedName>
        <fullName evidence="6">LysR family transcriptional regulator</fullName>
    </submittedName>
</protein>